<sequence>MNPTPSPLNSFQSIDVNSPNFYNNLQDEIDIDLARLKKNVTIVRNLRITAAEMEVETAALYHAELWSEIENLKSIVDQKEKEISK</sequence>
<evidence type="ECO:0000313" key="2">
    <source>
        <dbReference type="Proteomes" id="UP001314205"/>
    </source>
</evidence>
<dbReference type="AlphaFoldDB" id="A0AAV1KKP4"/>
<keyword evidence="2" id="KW-1185">Reference proteome</keyword>
<reference evidence="1 2" key="1">
    <citation type="submission" date="2023-11" db="EMBL/GenBank/DDBJ databases">
        <authorList>
            <person name="Hedman E."/>
            <person name="Englund M."/>
            <person name="Stromberg M."/>
            <person name="Nyberg Akerstrom W."/>
            <person name="Nylinder S."/>
            <person name="Jareborg N."/>
            <person name="Kallberg Y."/>
            <person name="Kronander E."/>
        </authorList>
    </citation>
    <scope>NUCLEOTIDE SEQUENCE [LARGE SCALE GENOMIC DNA]</scope>
</reference>
<organism evidence="1 2">
    <name type="scientific">Parnassius mnemosyne</name>
    <name type="common">clouded apollo</name>
    <dbReference type="NCBI Taxonomy" id="213953"/>
    <lineage>
        <taxon>Eukaryota</taxon>
        <taxon>Metazoa</taxon>
        <taxon>Ecdysozoa</taxon>
        <taxon>Arthropoda</taxon>
        <taxon>Hexapoda</taxon>
        <taxon>Insecta</taxon>
        <taxon>Pterygota</taxon>
        <taxon>Neoptera</taxon>
        <taxon>Endopterygota</taxon>
        <taxon>Lepidoptera</taxon>
        <taxon>Glossata</taxon>
        <taxon>Ditrysia</taxon>
        <taxon>Papilionoidea</taxon>
        <taxon>Papilionidae</taxon>
        <taxon>Parnassiinae</taxon>
        <taxon>Parnassini</taxon>
        <taxon>Parnassius</taxon>
        <taxon>Driopa</taxon>
    </lineage>
</organism>
<dbReference type="EMBL" id="CAVLGL010000057">
    <property type="protein sequence ID" value="CAK1583641.1"/>
    <property type="molecule type" value="Genomic_DNA"/>
</dbReference>
<protein>
    <submittedName>
        <fullName evidence="1">Uncharacterized protein</fullName>
    </submittedName>
</protein>
<name>A0AAV1KKP4_9NEOP</name>
<gene>
    <name evidence="1" type="ORF">PARMNEM_LOCUS5008</name>
</gene>
<proteinExistence type="predicted"/>
<dbReference type="Proteomes" id="UP001314205">
    <property type="component" value="Unassembled WGS sequence"/>
</dbReference>
<evidence type="ECO:0000313" key="1">
    <source>
        <dbReference type="EMBL" id="CAK1583641.1"/>
    </source>
</evidence>
<comment type="caution">
    <text evidence="1">The sequence shown here is derived from an EMBL/GenBank/DDBJ whole genome shotgun (WGS) entry which is preliminary data.</text>
</comment>
<accession>A0AAV1KKP4</accession>